<evidence type="ECO:0000313" key="7">
    <source>
        <dbReference type="EMBL" id="GAA0863243.1"/>
    </source>
</evidence>
<dbReference type="SUPFAM" id="SSF53335">
    <property type="entry name" value="S-adenosyl-L-methionine-dependent methyltransferases"/>
    <property type="match status" value="1"/>
</dbReference>
<keyword evidence="3 5" id="KW-0949">S-adenosyl-L-methionine</keyword>
<feature type="domain" description="SAM-dependent MTase RsmB/NOP-type" evidence="6">
    <location>
        <begin position="138"/>
        <end position="414"/>
    </location>
</feature>
<organism evidence="7 8">
    <name type="scientific">Sphingopyxis soli</name>
    <dbReference type="NCBI Taxonomy" id="592051"/>
    <lineage>
        <taxon>Bacteria</taxon>
        <taxon>Pseudomonadati</taxon>
        <taxon>Pseudomonadota</taxon>
        <taxon>Alphaproteobacteria</taxon>
        <taxon>Sphingomonadales</taxon>
        <taxon>Sphingomonadaceae</taxon>
        <taxon>Sphingopyxis</taxon>
    </lineage>
</organism>
<dbReference type="Pfam" id="PF01189">
    <property type="entry name" value="Methyltr_RsmB-F"/>
    <property type="match status" value="1"/>
</dbReference>
<comment type="similarity">
    <text evidence="5">Belongs to the class I-like SAM-binding methyltransferase superfamily. RsmB/NOP family.</text>
</comment>
<dbReference type="PRINTS" id="PR02008">
    <property type="entry name" value="RCMTFAMILY"/>
</dbReference>
<dbReference type="InterPro" id="IPR049560">
    <property type="entry name" value="MeTrfase_RsmB-F_NOP2_cat"/>
</dbReference>
<dbReference type="EMBL" id="BAAAFE010000005">
    <property type="protein sequence ID" value="GAA0863243.1"/>
    <property type="molecule type" value="Genomic_DNA"/>
</dbReference>
<sequence length="415" mass="44057">MRRRRPTPNPSRKRVGLQAMTPAARLQTAIEILDVIAAAAREGGAPADSIFAEAMRARRYAGSKDRRAIRGHVYDAIRLVRSAPVSGRAAMLALADDDPAMADLFDGSPYGPMPIAADEPRAEKGLAAQALIDLFDPLVEAGEGEAMLARAPLDLRANRIKSSAADLAKLFPEGEAIAGAVDGWRLPPETAAAQHPAYADGIFEVQDAASQYASAALDASPGQAIVDLCAGGGGKTLAIASLTGGDAEILACDTNRARLQQLSPRAERAGATRIETRLLNPDQEPEMLADRQGRADRVFVDAPCSGSGTWRRSPELRWRLTPSRLDRHLADQAKLIDIGADLVAPGGKLLYAVCSIIAREGRVQVDGFLNRHPGWTADSGYLPQGIGRAAGHGFLLTPAHDGCDGFFLARLTRPC</sequence>
<proteinExistence type="inferred from homology"/>
<keyword evidence="2 5" id="KW-0808">Transferase</keyword>
<keyword evidence="8" id="KW-1185">Reference proteome</keyword>
<dbReference type="Gene3D" id="3.40.50.150">
    <property type="entry name" value="Vaccinia Virus protein VP39"/>
    <property type="match status" value="1"/>
</dbReference>
<dbReference type="InterPro" id="IPR001678">
    <property type="entry name" value="MeTrfase_RsmB-F_NOP2_dom"/>
</dbReference>
<accession>A0ABN1M205</accession>
<dbReference type="PROSITE" id="PS51686">
    <property type="entry name" value="SAM_MT_RSMB_NOP"/>
    <property type="match status" value="1"/>
</dbReference>
<evidence type="ECO:0000256" key="4">
    <source>
        <dbReference type="ARBA" id="ARBA00022884"/>
    </source>
</evidence>
<comment type="caution">
    <text evidence="5">Lacks conserved residue(s) required for the propagation of feature annotation.</text>
</comment>
<dbReference type="InterPro" id="IPR023267">
    <property type="entry name" value="RCMT"/>
</dbReference>
<gene>
    <name evidence="7" type="ORF">GCM10009115_13150</name>
</gene>
<feature type="binding site" evidence="5">
    <location>
        <position position="301"/>
    </location>
    <ligand>
        <name>S-adenosyl-L-methionine</name>
        <dbReference type="ChEBI" id="CHEBI:59789"/>
    </ligand>
</feature>
<feature type="binding site" evidence="5">
    <location>
        <position position="253"/>
    </location>
    <ligand>
        <name>S-adenosyl-L-methionine</name>
        <dbReference type="ChEBI" id="CHEBI:59789"/>
    </ligand>
</feature>
<evidence type="ECO:0000313" key="8">
    <source>
        <dbReference type="Proteomes" id="UP001500738"/>
    </source>
</evidence>
<evidence type="ECO:0000259" key="6">
    <source>
        <dbReference type="PROSITE" id="PS51686"/>
    </source>
</evidence>
<reference evidence="7 8" key="1">
    <citation type="journal article" date="2019" name="Int. J. Syst. Evol. Microbiol.">
        <title>The Global Catalogue of Microorganisms (GCM) 10K type strain sequencing project: providing services to taxonomists for standard genome sequencing and annotation.</title>
        <authorList>
            <consortium name="The Broad Institute Genomics Platform"/>
            <consortium name="The Broad Institute Genome Sequencing Center for Infectious Disease"/>
            <person name="Wu L."/>
            <person name="Ma J."/>
        </authorList>
    </citation>
    <scope>NUCLEOTIDE SEQUENCE [LARGE SCALE GENOMIC DNA]</scope>
    <source>
        <strain evidence="7 8">JCM 15910</strain>
    </source>
</reference>
<dbReference type="InterPro" id="IPR029063">
    <property type="entry name" value="SAM-dependent_MTases_sf"/>
</dbReference>
<dbReference type="GO" id="GO:0008168">
    <property type="term" value="F:methyltransferase activity"/>
    <property type="evidence" value="ECO:0007669"/>
    <property type="project" value="UniProtKB-KW"/>
</dbReference>
<evidence type="ECO:0000256" key="2">
    <source>
        <dbReference type="ARBA" id="ARBA00022679"/>
    </source>
</evidence>
<feature type="active site" description="Nucleophile" evidence="5">
    <location>
        <position position="354"/>
    </location>
</feature>
<name>A0ABN1M205_9SPHN</name>
<comment type="caution">
    <text evidence="7">The sequence shown here is derived from an EMBL/GenBank/DDBJ whole genome shotgun (WGS) entry which is preliminary data.</text>
</comment>
<dbReference type="PANTHER" id="PTHR22807:SF53">
    <property type="entry name" value="RIBOSOMAL RNA SMALL SUBUNIT METHYLTRANSFERASE B-RELATED"/>
    <property type="match status" value="1"/>
</dbReference>
<dbReference type="Proteomes" id="UP001500738">
    <property type="component" value="Unassembled WGS sequence"/>
</dbReference>
<evidence type="ECO:0000256" key="5">
    <source>
        <dbReference type="PROSITE-ProRule" id="PRU01023"/>
    </source>
</evidence>
<dbReference type="PANTHER" id="PTHR22807">
    <property type="entry name" value="NOP2 YEAST -RELATED NOL1/NOP2/FMU SUN DOMAIN-CONTAINING"/>
    <property type="match status" value="1"/>
</dbReference>
<protein>
    <submittedName>
        <fullName evidence="7">RsmB/NOP family class I SAM-dependent RNA methyltransferase</fullName>
    </submittedName>
</protein>
<keyword evidence="4 5" id="KW-0694">RNA-binding</keyword>
<evidence type="ECO:0000256" key="3">
    <source>
        <dbReference type="ARBA" id="ARBA00022691"/>
    </source>
</evidence>
<keyword evidence="1 5" id="KW-0489">Methyltransferase</keyword>
<dbReference type="GO" id="GO:0032259">
    <property type="term" value="P:methylation"/>
    <property type="evidence" value="ECO:0007669"/>
    <property type="project" value="UniProtKB-KW"/>
</dbReference>
<feature type="binding site" evidence="5">
    <location>
        <position position="282"/>
    </location>
    <ligand>
        <name>S-adenosyl-L-methionine</name>
        <dbReference type="ChEBI" id="CHEBI:59789"/>
    </ligand>
</feature>
<evidence type="ECO:0000256" key="1">
    <source>
        <dbReference type="ARBA" id="ARBA00022603"/>
    </source>
</evidence>
<dbReference type="CDD" id="cd02440">
    <property type="entry name" value="AdoMet_MTases"/>
    <property type="match status" value="1"/>
</dbReference>